<dbReference type="InterPro" id="IPR035906">
    <property type="entry name" value="MetI-like_sf"/>
</dbReference>
<comment type="similarity">
    <text evidence="2 10">Belongs to the binding-protein-dependent transport system permease family. MalFG subfamily.</text>
</comment>
<dbReference type="CDD" id="cd06261">
    <property type="entry name" value="TM_PBP2"/>
    <property type="match status" value="1"/>
</dbReference>
<protein>
    <recommendedName>
        <fullName evidence="10">Maltose/maltodextrin transport system permease protein</fullName>
    </recommendedName>
</protein>
<proteinExistence type="inferred from homology"/>
<dbReference type="PANTHER" id="PTHR47314">
    <property type="entry name" value="MALTOSE/MALTODEXTRIN TRANSPORT SYSTEM PERMEASE PROTEIN MALF"/>
    <property type="match status" value="1"/>
</dbReference>
<keyword evidence="6 9" id="KW-0812">Transmembrane</keyword>
<dbReference type="Pfam" id="PF00528">
    <property type="entry name" value="BPD_transp_1"/>
    <property type="match status" value="1"/>
</dbReference>
<sequence>MDFLKRRGCPVKTDGSSRGKVRAVSILFMGLAHLLYFRQYLKGLLFAAAEIVMLVLSPFFVRKLRDLITLGSPQPELPVKLRDNSVFMLIDGVMVCAVLAVFFALYVLSVKSALASYETFCVLKKHPGKQAGRRISGNSFPVFGLAPTVLLVLFFVVVPLVFSACAAFTNYASPNHIPPNNTVDWVGFENFSDLFGGEAAWTSALGRVALWTLIWGLSATLTCYFGGLFLAVLLQESRLRIAPVFRGIFILPYAVPSVVSVLVWKNLLNGSFGIVNRTLMELGWISAPIPWLSDTLLAKFMCIFVNLWAGFPYFMLLTLGTMTAISPDVYEAARIDGANRAQVFRKITLPLVMYQTTPLMIMSFTHNINNFGAIFFLTGGMPKVSDSTITAAGGTDILVTWIYQLTVNLLKYNYAAVVAVLLFLVIAPFAILNFRRTKSYREGEL</sequence>
<keyword evidence="8 9" id="KW-0472">Membrane</keyword>
<dbReference type="GO" id="GO:0015423">
    <property type="term" value="F:ABC-type maltose transporter activity"/>
    <property type="evidence" value="ECO:0007669"/>
    <property type="project" value="TreeGrafter"/>
</dbReference>
<feature type="transmembrane region" description="Helical" evidence="9">
    <location>
        <begin position="244"/>
        <end position="264"/>
    </location>
</feature>
<dbReference type="PANTHER" id="PTHR47314:SF1">
    <property type="entry name" value="MALTOSE_MALTODEXTRIN TRANSPORT SYSTEM PERMEASE PROTEIN MALF"/>
    <property type="match status" value="1"/>
</dbReference>
<dbReference type="GO" id="GO:1990060">
    <property type="term" value="C:maltose transport complex"/>
    <property type="evidence" value="ECO:0007669"/>
    <property type="project" value="TreeGrafter"/>
</dbReference>
<evidence type="ECO:0000259" key="11">
    <source>
        <dbReference type="PROSITE" id="PS50928"/>
    </source>
</evidence>
<evidence type="ECO:0000256" key="1">
    <source>
        <dbReference type="ARBA" id="ARBA00004651"/>
    </source>
</evidence>
<gene>
    <name evidence="12" type="ORF">IAG03_07385</name>
</gene>
<comment type="caution">
    <text evidence="12">The sequence shown here is derived from an EMBL/GenBank/DDBJ whole genome shotgun (WGS) entry which is preliminary data.</text>
</comment>
<evidence type="ECO:0000256" key="4">
    <source>
        <dbReference type="ARBA" id="ARBA00022475"/>
    </source>
</evidence>
<accession>A0A926D9K2</accession>
<evidence type="ECO:0000256" key="5">
    <source>
        <dbReference type="ARBA" id="ARBA00022597"/>
    </source>
</evidence>
<evidence type="ECO:0000256" key="6">
    <source>
        <dbReference type="ARBA" id="ARBA00022692"/>
    </source>
</evidence>
<dbReference type="AlphaFoldDB" id="A0A926D9K2"/>
<comment type="subcellular location">
    <subcellularLocation>
        <location evidence="1 9">Cell membrane</location>
        <topology evidence="1 9">Multi-pass membrane protein</topology>
    </subcellularLocation>
</comment>
<dbReference type="EMBL" id="JACRSN010000009">
    <property type="protein sequence ID" value="MBC8533829.1"/>
    <property type="molecule type" value="Genomic_DNA"/>
</dbReference>
<evidence type="ECO:0000256" key="2">
    <source>
        <dbReference type="ARBA" id="ARBA00009047"/>
    </source>
</evidence>
<dbReference type="Proteomes" id="UP000651482">
    <property type="component" value="Unassembled WGS sequence"/>
</dbReference>
<evidence type="ECO:0000256" key="3">
    <source>
        <dbReference type="ARBA" id="ARBA00022448"/>
    </source>
</evidence>
<feature type="transmembrane region" description="Helical" evidence="9">
    <location>
        <begin position="296"/>
        <end position="316"/>
    </location>
</feature>
<dbReference type="Gene3D" id="1.10.3720.10">
    <property type="entry name" value="MetI-like"/>
    <property type="match status" value="1"/>
</dbReference>
<dbReference type="PROSITE" id="PS50928">
    <property type="entry name" value="ABC_TM1"/>
    <property type="match status" value="1"/>
</dbReference>
<dbReference type="GO" id="GO:0042956">
    <property type="term" value="P:maltodextrin transmembrane transport"/>
    <property type="evidence" value="ECO:0007669"/>
    <property type="project" value="TreeGrafter"/>
</dbReference>
<keyword evidence="4 10" id="KW-1003">Cell membrane</keyword>
<dbReference type="SUPFAM" id="SSF160964">
    <property type="entry name" value="MalF N-terminal region-like"/>
    <property type="match status" value="1"/>
</dbReference>
<keyword evidence="5 10" id="KW-0762">Sugar transport</keyword>
<feature type="transmembrane region" description="Helical" evidence="9">
    <location>
        <begin position="44"/>
        <end position="61"/>
    </location>
</feature>
<evidence type="ECO:0000313" key="12">
    <source>
        <dbReference type="EMBL" id="MBC8533829.1"/>
    </source>
</evidence>
<keyword evidence="7 9" id="KW-1133">Transmembrane helix</keyword>
<evidence type="ECO:0000256" key="9">
    <source>
        <dbReference type="RuleBase" id="RU363032"/>
    </source>
</evidence>
<feature type="domain" description="ABC transmembrane type-1" evidence="11">
    <location>
        <begin position="209"/>
        <end position="433"/>
    </location>
</feature>
<dbReference type="InterPro" id="IPR000515">
    <property type="entry name" value="MetI-like"/>
</dbReference>
<dbReference type="SUPFAM" id="SSF161098">
    <property type="entry name" value="MetI-like"/>
    <property type="match status" value="1"/>
</dbReference>
<evidence type="ECO:0000313" key="13">
    <source>
        <dbReference type="Proteomes" id="UP000651482"/>
    </source>
</evidence>
<keyword evidence="3 9" id="KW-0813">Transport</keyword>
<feature type="transmembrane region" description="Helical" evidence="9">
    <location>
        <begin position="142"/>
        <end position="169"/>
    </location>
</feature>
<organism evidence="12 13">
    <name type="scientific">Yeguia hominis</name>
    <dbReference type="NCBI Taxonomy" id="2763662"/>
    <lineage>
        <taxon>Bacteria</taxon>
        <taxon>Bacillati</taxon>
        <taxon>Bacillota</taxon>
        <taxon>Clostridia</taxon>
        <taxon>Eubacteriales</taxon>
        <taxon>Yeguiaceae</taxon>
        <taxon>Yeguia</taxon>
    </lineage>
</organism>
<feature type="transmembrane region" description="Helical" evidence="9">
    <location>
        <begin position="20"/>
        <end position="37"/>
    </location>
</feature>
<reference evidence="12" key="1">
    <citation type="submission" date="2020-08" db="EMBL/GenBank/DDBJ databases">
        <title>Genome public.</title>
        <authorList>
            <person name="Liu C."/>
            <person name="Sun Q."/>
        </authorList>
    </citation>
    <scope>NUCLEOTIDE SEQUENCE</scope>
    <source>
        <strain evidence="12">NSJ-40</strain>
    </source>
</reference>
<keyword evidence="13" id="KW-1185">Reference proteome</keyword>
<feature type="transmembrane region" description="Helical" evidence="9">
    <location>
        <begin position="86"/>
        <end position="108"/>
    </location>
</feature>
<comment type="function">
    <text evidence="10">Part of the ABC transporter complex MalEFGK involved in maltose/maltodextrin import. Probably responsible for the translocation of the substrate across the membrane.</text>
</comment>
<feature type="transmembrane region" description="Helical" evidence="9">
    <location>
        <begin position="208"/>
        <end position="232"/>
    </location>
</feature>
<feature type="transmembrane region" description="Helical" evidence="9">
    <location>
        <begin position="412"/>
        <end position="432"/>
    </location>
</feature>
<name>A0A926D9K2_9FIRM</name>
<evidence type="ECO:0000256" key="10">
    <source>
        <dbReference type="RuleBase" id="RU367050"/>
    </source>
</evidence>
<evidence type="ECO:0000256" key="8">
    <source>
        <dbReference type="ARBA" id="ARBA00023136"/>
    </source>
</evidence>
<evidence type="ECO:0000256" key="7">
    <source>
        <dbReference type="ARBA" id="ARBA00022989"/>
    </source>
</evidence>